<comment type="similarity">
    <text evidence="1">Belongs to the CdaR family.</text>
</comment>
<dbReference type="PANTHER" id="PTHR33744">
    <property type="entry name" value="CARBOHYDRATE DIACID REGULATOR"/>
    <property type="match status" value="1"/>
</dbReference>
<accession>A0A542E611</accession>
<dbReference type="Proteomes" id="UP000317893">
    <property type="component" value="Unassembled WGS sequence"/>
</dbReference>
<protein>
    <submittedName>
        <fullName evidence="5">PucR-like helix-turn-helix protein</fullName>
    </submittedName>
</protein>
<dbReference type="InterPro" id="IPR051448">
    <property type="entry name" value="CdaR-like_regulators"/>
</dbReference>
<evidence type="ECO:0000256" key="1">
    <source>
        <dbReference type="ARBA" id="ARBA00006754"/>
    </source>
</evidence>
<dbReference type="RefSeq" id="WP_246061395.1">
    <property type="nucleotide sequence ID" value="NZ_BAAAPR010000010.1"/>
</dbReference>
<dbReference type="InterPro" id="IPR025736">
    <property type="entry name" value="PucR_C-HTH_dom"/>
</dbReference>
<feature type="compositionally biased region" description="Basic and acidic residues" evidence="2">
    <location>
        <begin position="428"/>
        <end position="439"/>
    </location>
</feature>
<dbReference type="PANTHER" id="PTHR33744:SF7">
    <property type="entry name" value="PUCR FAMILY TRANSCRIPTIONAL REGULATOR"/>
    <property type="match status" value="1"/>
</dbReference>
<evidence type="ECO:0000256" key="2">
    <source>
        <dbReference type="SAM" id="MobiDB-lite"/>
    </source>
</evidence>
<feature type="domain" description="CdaR GGDEF-like" evidence="4">
    <location>
        <begin position="173"/>
        <end position="296"/>
    </location>
</feature>
<dbReference type="Pfam" id="PF17853">
    <property type="entry name" value="GGDEF_2"/>
    <property type="match status" value="1"/>
</dbReference>
<organism evidence="5 6">
    <name type="scientific">Lapillicoccus jejuensis</name>
    <dbReference type="NCBI Taxonomy" id="402171"/>
    <lineage>
        <taxon>Bacteria</taxon>
        <taxon>Bacillati</taxon>
        <taxon>Actinomycetota</taxon>
        <taxon>Actinomycetes</taxon>
        <taxon>Micrococcales</taxon>
        <taxon>Intrasporangiaceae</taxon>
        <taxon>Lapillicoccus</taxon>
    </lineage>
</organism>
<evidence type="ECO:0000259" key="3">
    <source>
        <dbReference type="Pfam" id="PF13556"/>
    </source>
</evidence>
<reference evidence="5 6" key="1">
    <citation type="submission" date="2019-06" db="EMBL/GenBank/DDBJ databases">
        <title>Sequencing the genomes of 1000 actinobacteria strains.</title>
        <authorList>
            <person name="Klenk H.-P."/>
        </authorList>
    </citation>
    <scope>NUCLEOTIDE SEQUENCE [LARGE SCALE GENOMIC DNA]</scope>
    <source>
        <strain evidence="5 6">DSM 18607</strain>
    </source>
</reference>
<sequence>MTSASAPQTRLGTATRRRLEGGAGALTAAALRRMEADHGWYRALGAEDRSWLTLVVQAAVSSFLTWLQDDAVGDASPRDPVMREVFAEAPRELTRAINLAQTLELVRTVVDVVEHEVASYAGRTDERTLREAVLRYSREVAFGAAEVYAAAAESRGAWDARLEALVVDAVVRGEADDSMQSRATALGWGSVQGVAVVAGSPARDVGAAAAVDAVRRAAAREGVEALAALQRRRLVVILGGLRPPATAGPEGTAARPATVVAALAEHFGEGPVVLGPTVPHLFAAGRSARAALSGLAAVAAWPAAPRPVLADDLLPERVLGGDGPARRTLVNRVHHPLAQHPALLATATEFLEQGRSLEATARALYVHPNTVRYRLGRVAALVGYDLTTPREALAVQVALAVGRLAEPEPRPWRSGVTPRGAAGPPTTRLEDSSNGHPEDSWASVPPDEGPTGEA</sequence>
<proteinExistence type="inferred from homology"/>
<dbReference type="InterPro" id="IPR042070">
    <property type="entry name" value="PucR_C-HTH_sf"/>
</dbReference>
<evidence type="ECO:0000313" key="6">
    <source>
        <dbReference type="Proteomes" id="UP000317893"/>
    </source>
</evidence>
<feature type="region of interest" description="Disordered" evidence="2">
    <location>
        <begin position="408"/>
        <end position="454"/>
    </location>
</feature>
<dbReference type="InterPro" id="IPR041522">
    <property type="entry name" value="CdaR_GGDEF"/>
</dbReference>
<dbReference type="Pfam" id="PF13556">
    <property type="entry name" value="HTH_30"/>
    <property type="match status" value="1"/>
</dbReference>
<comment type="caution">
    <text evidence="5">The sequence shown here is derived from an EMBL/GenBank/DDBJ whole genome shotgun (WGS) entry which is preliminary data.</text>
</comment>
<dbReference type="Gene3D" id="1.10.10.2840">
    <property type="entry name" value="PucR C-terminal helix-turn-helix domain"/>
    <property type="match status" value="1"/>
</dbReference>
<feature type="domain" description="PucR C-terminal helix-turn-helix" evidence="3">
    <location>
        <begin position="343"/>
        <end position="400"/>
    </location>
</feature>
<keyword evidence="6" id="KW-1185">Reference proteome</keyword>
<dbReference type="EMBL" id="VFMN01000001">
    <property type="protein sequence ID" value="TQJ10781.1"/>
    <property type="molecule type" value="Genomic_DNA"/>
</dbReference>
<evidence type="ECO:0000313" key="5">
    <source>
        <dbReference type="EMBL" id="TQJ10781.1"/>
    </source>
</evidence>
<name>A0A542E611_9MICO</name>
<gene>
    <name evidence="5" type="ORF">FB458_3920</name>
</gene>
<dbReference type="AlphaFoldDB" id="A0A542E611"/>
<evidence type="ECO:0000259" key="4">
    <source>
        <dbReference type="Pfam" id="PF17853"/>
    </source>
</evidence>